<comment type="caution">
    <text evidence="1">The sequence shown here is derived from an EMBL/GenBank/DDBJ whole genome shotgun (WGS) entry which is preliminary data.</text>
</comment>
<dbReference type="EMBL" id="JACHFD010000004">
    <property type="protein sequence ID" value="MBB5350879.1"/>
    <property type="molecule type" value="Genomic_DNA"/>
</dbReference>
<proteinExistence type="predicted"/>
<name>A0A840VAQ4_9BACT</name>
<protein>
    <submittedName>
        <fullName evidence="1">Uncharacterized protein</fullName>
    </submittedName>
</protein>
<dbReference type="Proteomes" id="UP000557717">
    <property type="component" value="Unassembled WGS sequence"/>
</dbReference>
<dbReference type="RefSeq" id="WP_184016554.1">
    <property type="nucleotide sequence ID" value="NZ_JACHFD010000004.1"/>
</dbReference>
<sequence length="375" mass="42639">MNSQRFTRDGSDALEERIDSTCRDIATEITQRIPSDRLQGLVLAGGYGRGEGGVLETPEGHAPYNDLEFFLLLRGMPRLNERRHGAEIHDLAHRMTERLGIEVEFKITSLEALAGGITTMFIYDLVEGHRIFAGPENLLEVCRPHAKASRIPPHEATRLLMNRCSGLLYAKERLSRDAFNREDADFVARNIAKARLALGDALLAVHGLYHWSCIERHQVLRQLEWPELPLEELITAHADGVDFKLHPTTSTATHDELAARHQSTLELAWPVWRHVEECRLHRPFPSPATYSRSGDKCPETQALKNLLLRLRTFGRRGLHSRPFRYPRAALLNTLPILLWDAEAADPAWLSSQLVAPVTGWRDAIPAYQRLWEHYN</sequence>
<gene>
    <name evidence="1" type="ORF">HNR46_001113</name>
</gene>
<evidence type="ECO:0000313" key="1">
    <source>
        <dbReference type="EMBL" id="MBB5350879.1"/>
    </source>
</evidence>
<accession>A0A840VAQ4</accession>
<evidence type="ECO:0000313" key="2">
    <source>
        <dbReference type="Proteomes" id="UP000557717"/>
    </source>
</evidence>
<dbReference type="AlphaFoldDB" id="A0A840VAQ4"/>
<organism evidence="1 2">
    <name type="scientific">Haloferula luteola</name>
    <dbReference type="NCBI Taxonomy" id="595692"/>
    <lineage>
        <taxon>Bacteria</taxon>
        <taxon>Pseudomonadati</taxon>
        <taxon>Verrucomicrobiota</taxon>
        <taxon>Verrucomicrobiia</taxon>
        <taxon>Verrucomicrobiales</taxon>
        <taxon>Verrucomicrobiaceae</taxon>
        <taxon>Haloferula</taxon>
    </lineage>
</organism>
<keyword evidence="2" id="KW-1185">Reference proteome</keyword>
<reference evidence="1 2" key="1">
    <citation type="submission" date="2020-08" db="EMBL/GenBank/DDBJ databases">
        <title>Genomic Encyclopedia of Type Strains, Phase IV (KMG-IV): sequencing the most valuable type-strain genomes for metagenomic binning, comparative biology and taxonomic classification.</title>
        <authorList>
            <person name="Goeker M."/>
        </authorList>
    </citation>
    <scope>NUCLEOTIDE SEQUENCE [LARGE SCALE GENOMIC DNA]</scope>
    <source>
        <strain evidence="1 2">YC6886</strain>
    </source>
</reference>